<organism evidence="3 4">
    <name type="scientific">Drosophila mauritiana</name>
    <name type="common">Fruit fly</name>
    <dbReference type="NCBI Taxonomy" id="7226"/>
    <lineage>
        <taxon>Eukaryota</taxon>
        <taxon>Metazoa</taxon>
        <taxon>Ecdysozoa</taxon>
        <taxon>Arthropoda</taxon>
        <taxon>Hexapoda</taxon>
        <taxon>Insecta</taxon>
        <taxon>Pterygota</taxon>
        <taxon>Neoptera</taxon>
        <taxon>Endopterygota</taxon>
        <taxon>Diptera</taxon>
        <taxon>Brachycera</taxon>
        <taxon>Muscomorpha</taxon>
        <taxon>Ephydroidea</taxon>
        <taxon>Drosophilidae</taxon>
        <taxon>Drosophila</taxon>
        <taxon>Sophophora</taxon>
    </lineage>
</organism>
<sequence length="135" mass="16003">MHFSIRISRQDMKPYLDSDYSISRNLRQRHRKQGVSNEYSHHLDSENKKKGRKKCQNGAYDEYGNIRSNGDCMNQECDGCWYNCRSCGSTRCGPQCRSNRKFFYEDITYDVLDLQWGGSIREMVRYCPLQRTVCE</sequence>
<feature type="region of interest" description="Disordered" evidence="1">
    <location>
        <begin position="30"/>
        <end position="53"/>
    </location>
</feature>
<name>A0A6P8JJH6_DROMA</name>
<dbReference type="RefSeq" id="XP_033153019.1">
    <property type="nucleotide sequence ID" value="XM_033297128.1"/>
</dbReference>
<evidence type="ECO:0000313" key="4">
    <source>
        <dbReference type="RefSeq" id="XP_033153019.1"/>
    </source>
</evidence>
<dbReference type="PANTHER" id="PTHR46536:SF3">
    <property type="entry name" value="ARF7 EFFECTOR PROTEIN C-TERMINAL DOMAIN-CONTAINING PROTEIN"/>
    <property type="match status" value="1"/>
</dbReference>
<dbReference type="InterPro" id="IPR029264">
    <property type="entry name" value="ARF7EP_C"/>
</dbReference>
<dbReference type="Proteomes" id="UP000515162">
    <property type="component" value="Chromosome 2R"/>
</dbReference>
<evidence type="ECO:0000256" key="1">
    <source>
        <dbReference type="SAM" id="MobiDB-lite"/>
    </source>
</evidence>
<protein>
    <submittedName>
        <fullName evidence="4">ARL14 effector protein isoform X1</fullName>
    </submittedName>
</protein>
<evidence type="ECO:0000259" key="2">
    <source>
        <dbReference type="Pfam" id="PF14949"/>
    </source>
</evidence>
<proteinExistence type="predicted"/>
<reference evidence="4" key="1">
    <citation type="submission" date="2025-08" db="UniProtKB">
        <authorList>
            <consortium name="RefSeq"/>
        </authorList>
    </citation>
    <scope>IDENTIFICATION</scope>
    <source>
        <strain evidence="4">Mau12</strain>
        <tissue evidence="4">Whole Body</tissue>
    </source>
</reference>
<evidence type="ECO:0000313" key="3">
    <source>
        <dbReference type="Proteomes" id="UP000515162"/>
    </source>
</evidence>
<feature type="compositionally biased region" description="Basic and acidic residues" evidence="1">
    <location>
        <begin position="39"/>
        <end position="48"/>
    </location>
</feature>
<dbReference type="AlphaFoldDB" id="A0A6P8JJH6"/>
<accession>A0A6P8JJH6</accession>
<dbReference type="GeneID" id="117136292"/>
<keyword evidence="3" id="KW-1185">Reference proteome</keyword>
<gene>
    <name evidence="4" type="primary">LOC117136292</name>
</gene>
<dbReference type="PANTHER" id="PTHR46536">
    <property type="entry name" value="ARL14 EFFECTOR PROTEIN"/>
    <property type="match status" value="1"/>
</dbReference>
<dbReference type="Pfam" id="PF14949">
    <property type="entry name" value="ARF7EP_C"/>
    <property type="match status" value="1"/>
</dbReference>
<feature type="domain" description="ARF7 effector protein C-terminal" evidence="2">
    <location>
        <begin position="28"/>
        <end position="109"/>
    </location>
</feature>